<dbReference type="InterPro" id="IPR050256">
    <property type="entry name" value="Glycosyltransferase_2"/>
</dbReference>
<comment type="caution">
    <text evidence="2">The sequence shown here is derived from an EMBL/GenBank/DDBJ whole genome shotgun (WGS) entry which is preliminary data.</text>
</comment>
<keyword evidence="2" id="KW-0328">Glycosyltransferase</keyword>
<dbReference type="InterPro" id="IPR029044">
    <property type="entry name" value="Nucleotide-diphossugar_trans"/>
</dbReference>
<dbReference type="GO" id="GO:0016757">
    <property type="term" value="F:glycosyltransferase activity"/>
    <property type="evidence" value="ECO:0007669"/>
    <property type="project" value="UniProtKB-KW"/>
</dbReference>
<keyword evidence="2" id="KW-0808">Transferase</keyword>
<reference evidence="2 3" key="1">
    <citation type="submission" date="2023-12" db="EMBL/GenBank/DDBJ databases">
        <title>Baltic Sea Cyanobacteria.</title>
        <authorList>
            <person name="Delbaje E."/>
            <person name="Fewer D.P."/>
            <person name="Shishido T.K."/>
        </authorList>
    </citation>
    <scope>NUCLEOTIDE SEQUENCE [LARGE SCALE GENOMIC DNA]</scope>
    <source>
        <strain evidence="2 3">UHCC 0281</strain>
    </source>
</reference>
<evidence type="ECO:0000313" key="2">
    <source>
        <dbReference type="EMBL" id="MEA5444018.1"/>
    </source>
</evidence>
<dbReference type="SUPFAM" id="SSF53335">
    <property type="entry name" value="S-adenosyl-L-methionine-dependent methyltransferases"/>
    <property type="match status" value="1"/>
</dbReference>
<dbReference type="Pfam" id="PF13489">
    <property type="entry name" value="Methyltransf_23"/>
    <property type="match status" value="1"/>
</dbReference>
<dbReference type="InterPro" id="IPR001173">
    <property type="entry name" value="Glyco_trans_2-like"/>
</dbReference>
<dbReference type="RefSeq" id="WP_323357963.1">
    <property type="nucleotide sequence ID" value="NZ_JAYGHY010000088.1"/>
</dbReference>
<sequence>MNGMLQPEGLQRFHRRNRAYYEDLNRLHQVLVAPGLRVLEIGCGLGDLLAATHPSHGVGIERDPAIAAAAREAHPNLRILCAEAAAIDPEAIGESEPFDVILLANTLNTLEDVQGVIERLAAFCHDRTRLVVSFHNWLWQPLLKAAERLGLRQPQPPESWLTPRDVQNLLDLAGWEVLKQGHRCLLPRHLPLLSTLANRWLSQLPVLEQFGLTHWLVARPATPAQRRPSVSVVIPARNEAGNIAAAIDRMPLLGSATEVLFVEGHSSDDTWAEIERVCAAYSGPLQLRALRQSGRGKADAVWLGFDQSEGDVLMILDADLTVRPEDLPRFYKALAEGRGEFVNGCRLVYPRTNAAMPPLNTAANRFFAAAFSWLLRQRLKDTLCGTKVIWKADYERLKAGRAYFGDFDPFGDFDLLFGASKLNLKIVEVPVRYQERSYGSSNIAHVKEGLILARMCLYAAQKLRFTP</sequence>
<dbReference type="PANTHER" id="PTHR48090">
    <property type="entry name" value="UNDECAPRENYL-PHOSPHATE 4-DEOXY-4-FORMAMIDO-L-ARABINOSE TRANSFERASE-RELATED"/>
    <property type="match status" value="1"/>
</dbReference>
<evidence type="ECO:0000259" key="1">
    <source>
        <dbReference type="Pfam" id="PF00535"/>
    </source>
</evidence>
<gene>
    <name evidence="2" type="ORF">VB739_15780</name>
</gene>
<accession>A0ABU5T042</accession>
<dbReference type="SUPFAM" id="SSF53448">
    <property type="entry name" value="Nucleotide-diphospho-sugar transferases"/>
    <property type="match status" value="1"/>
</dbReference>
<evidence type="ECO:0000313" key="3">
    <source>
        <dbReference type="Proteomes" id="UP001302329"/>
    </source>
</evidence>
<dbReference type="EMBL" id="JAYGHY010000088">
    <property type="protein sequence ID" value="MEA5444018.1"/>
    <property type="molecule type" value="Genomic_DNA"/>
</dbReference>
<dbReference type="Pfam" id="PF00535">
    <property type="entry name" value="Glycos_transf_2"/>
    <property type="match status" value="1"/>
</dbReference>
<dbReference type="Gene3D" id="3.40.50.150">
    <property type="entry name" value="Vaccinia Virus protein VP39"/>
    <property type="match status" value="1"/>
</dbReference>
<dbReference type="Gene3D" id="3.90.550.10">
    <property type="entry name" value="Spore Coat Polysaccharide Biosynthesis Protein SpsA, Chain A"/>
    <property type="match status" value="1"/>
</dbReference>
<dbReference type="EC" id="2.4.-.-" evidence="2"/>
<dbReference type="CDD" id="cd02440">
    <property type="entry name" value="AdoMet_MTases"/>
    <property type="match status" value="1"/>
</dbReference>
<protein>
    <submittedName>
        <fullName evidence="2">Glycosyltransferase</fullName>
        <ecNumber evidence="2">2.4.-.-</ecNumber>
    </submittedName>
</protein>
<dbReference type="Proteomes" id="UP001302329">
    <property type="component" value="Unassembled WGS sequence"/>
</dbReference>
<name>A0ABU5T042_9CYAN</name>
<dbReference type="PANTHER" id="PTHR48090:SF7">
    <property type="entry name" value="RFBJ PROTEIN"/>
    <property type="match status" value="1"/>
</dbReference>
<dbReference type="CDD" id="cd04179">
    <property type="entry name" value="DPM_DPG-synthase_like"/>
    <property type="match status" value="1"/>
</dbReference>
<feature type="domain" description="Glycosyltransferase 2-like" evidence="1">
    <location>
        <begin position="231"/>
        <end position="362"/>
    </location>
</feature>
<keyword evidence="3" id="KW-1185">Reference proteome</keyword>
<dbReference type="InterPro" id="IPR029063">
    <property type="entry name" value="SAM-dependent_MTases_sf"/>
</dbReference>
<proteinExistence type="predicted"/>
<organism evidence="2 3">
    <name type="scientific">Cyanobium gracile UHCC 0281</name>
    <dbReference type="NCBI Taxonomy" id="3110309"/>
    <lineage>
        <taxon>Bacteria</taxon>
        <taxon>Bacillati</taxon>
        <taxon>Cyanobacteriota</taxon>
        <taxon>Cyanophyceae</taxon>
        <taxon>Synechococcales</taxon>
        <taxon>Prochlorococcaceae</taxon>
        <taxon>Cyanobium</taxon>
    </lineage>
</organism>